<reference evidence="2" key="1">
    <citation type="submission" date="2020-05" db="EMBL/GenBank/DDBJ databases">
        <title>Mycena genomes resolve the evolution of fungal bioluminescence.</title>
        <authorList>
            <person name="Tsai I.J."/>
        </authorList>
    </citation>
    <scope>NUCLEOTIDE SEQUENCE</scope>
    <source>
        <strain evidence="2">CCC161011</strain>
    </source>
</reference>
<evidence type="ECO:0000313" key="3">
    <source>
        <dbReference type="Proteomes" id="UP000620124"/>
    </source>
</evidence>
<feature type="compositionally biased region" description="Low complexity" evidence="1">
    <location>
        <begin position="74"/>
        <end position="88"/>
    </location>
</feature>
<dbReference type="AlphaFoldDB" id="A0A8H6X483"/>
<dbReference type="Proteomes" id="UP000620124">
    <property type="component" value="Unassembled WGS sequence"/>
</dbReference>
<dbReference type="OrthoDB" id="2821498at2759"/>
<gene>
    <name evidence="2" type="ORF">MVEN_02323500</name>
</gene>
<proteinExistence type="predicted"/>
<feature type="region of interest" description="Disordered" evidence="1">
    <location>
        <begin position="63"/>
        <end position="88"/>
    </location>
</feature>
<protein>
    <submittedName>
        <fullName evidence="2">Uncharacterized protein</fullName>
    </submittedName>
</protein>
<evidence type="ECO:0000256" key="1">
    <source>
        <dbReference type="SAM" id="MobiDB-lite"/>
    </source>
</evidence>
<keyword evidence="3" id="KW-1185">Reference proteome</keyword>
<evidence type="ECO:0000313" key="2">
    <source>
        <dbReference type="EMBL" id="KAF7334173.1"/>
    </source>
</evidence>
<organism evidence="2 3">
    <name type="scientific">Mycena venus</name>
    <dbReference type="NCBI Taxonomy" id="2733690"/>
    <lineage>
        <taxon>Eukaryota</taxon>
        <taxon>Fungi</taxon>
        <taxon>Dikarya</taxon>
        <taxon>Basidiomycota</taxon>
        <taxon>Agaricomycotina</taxon>
        <taxon>Agaricomycetes</taxon>
        <taxon>Agaricomycetidae</taxon>
        <taxon>Agaricales</taxon>
        <taxon>Marasmiineae</taxon>
        <taxon>Mycenaceae</taxon>
        <taxon>Mycena</taxon>
    </lineage>
</organism>
<comment type="caution">
    <text evidence="2">The sequence shown here is derived from an EMBL/GenBank/DDBJ whole genome shotgun (WGS) entry which is preliminary data.</text>
</comment>
<accession>A0A8H6X483</accession>
<dbReference type="EMBL" id="JACAZI010000027">
    <property type="protein sequence ID" value="KAF7334173.1"/>
    <property type="molecule type" value="Genomic_DNA"/>
</dbReference>
<sequence length="460" mass="52682">MAEKNSEIQVLMSRLRTTRRSAPAVHQQAFPNGQPQLRPQFVSQSTVDQRSLERVIRTSSDRFPIVPLQPPPSAFSSSEAPSAESLPRSVETYDIHDPSSRSKLIELIADVVNKMRPVAVEVSNKAKGRHRKRTETLAAQVRDQQAKMSREDDCAYKTGLRALWDRVTETTHAHDFQHYTTAAEDLVEACNNGRGGPAEDDFTLDFTPGFMKSPWNKKIIKKLRTQFLQLREEGGGWKLPPVTDAYIEGELYGQLKRSHVEWSRWQPKFSMDLGREENEAEIRARAEASQAQRQVQSDRRTLKSRKLDRRQKTVVKMISIRTVSGEPDLEFWRFLQRVLKYLGVRGMSSEEGDTQNVGGYIQSVYKVKLCVWRSTTITDYLRIVDERHAKMRTRRGNEGHRRVHINEPGRSLPPTGMPLKMFDEGWLAMQCQRNPDWEEELEISGEAFELMVAATSSLTA</sequence>
<name>A0A8H6X483_9AGAR</name>